<dbReference type="Proteomes" id="UP000326396">
    <property type="component" value="Linkage Group LG4"/>
</dbReference>
<keyword evidence="5" id="KW-1185">Reference proteome</keyword>
<dbReference type="FunFam" id="1.25.40.10:FF:000797">
    <property type="entry name" value="Pentatricopeptide repeat-containing protein chloroplastic"/>
    <property type="match status" value="1"/>
</dbReference>
<dbReference type="AlphaFoldDB" id="A0A5N6MZG4"/>
<dbReference type="InterPro" id="IPR002885">
    <property type="entry name" value="PPR_rpt"/>
</dbReference>
<accession>A0A5N6MZG4</accession>
<dbReference type="PANTHER" id="PTHR47926:SF468">
    <property type="entry name" value="PENTATRICOPEPTIDE REPEAT-CONTAINING PROTEIN"/>
    <property type="match status" value="1"/>
</dbReference>
<evidence type="ECO:0008006" key="6">
    <source>
        <dbReference type="Google" id="ProtNLM"/>
    </source>
</evidence>
<evidence type="ECO:0000256" key="2">
    <source>
        <dbReference type="ARBA" id="ARBA00061659"/>
    </source>
</evidence>
<dbReference type="InterPro" id="IPR046848">
    <property type="entry name" value="E_motif"/>
</dbReference>
<evidence type="ECO:0000256" key="3">
    <source>
        <dbReference type="PROSITE-ProRule" id="PRU00708"/>
    </source>
</evidence>
<feature type="repeat" description="PPR" evidence="3">
    <location>
        <begin position="149"/>
        <end position="179"/>
    </location>
</feature>
<sequence length="747" mass="84392">MKARVQRVLVENESLLFQQNSKITQMGKSGRVEEAYKLFNQMTQRNTVTFNSMISVYAKNRKINDALNLFDKMPHRNLVSWNTMIAGCLHNHRVEKARQLFDQMPQRDVFTWTLMITCYTRNGELEKARNLVGDLDSAWRFFKRIPHPNVVSWVTVLSGLGRNGQVMEARRLFDEMPVKNIVSWNAMIAGYVQNSRIDEALSLFHEMPEKNEVTWTTMINGYVRLGKLEEANNLLNQMPYKNVGAQTAMVSGFAQNKKIHKAREIFNHISNRDTVCWNTMIAGYAQNGIMDEALDLFHQMVRKDIVSWNIMIAGYAQVAQMDKALALFEETKHKNIVTWNSLISGFTHNGLYLDAFKYFILMIQSCYKPDDSTYASILSSLANLATLQLGTQIHVLVVKTGYEQDVYVTNSLITFYAKCGRMSSAKQVFSHTPRVDVVSWNSLINGYALNGNGMEAVKLLADMEVVGVNPDEVTFVGILSACSHAGLIDQGFRLFESMCQKHLILPMTEHYACMVDLLSRAGRLEAAFEMVKEINTNCNAGIWGALLDACRAGKNLKMAKFAAEKLLGIEPEKGSSYVMLSNMSAEMGRWKVVEEVRGLLNERQALKQPGCSWIEDNYNKSTSYMWISAPNALMKYAQKIQTPPTLCGSEYQGASKVRKPPVEAALAISRTTLYVRWYTSAIPYPKGHAHMSTGTPDDYKRQRRHAKGPILGQTYVAAVRQKGQMLEGQKYVAAMFLADFPIPDTSV</sequence>
<dbReference type="GO" id="GO:0005737">
    <property type="term" value="C:cytoplasm"/>
    <property type="evidence" value="ECO:0007669"/>
    <property type="project" value="UniProtKB-ARBA"/>
</dbReference>
<dbReference type="FunFam" id="1.25.40.10:FF:000125">
    <property type="entry name" value="Pentatricopeptide repeat-containing protein"/>
    <property type="match status" value="1"/>
</dbReference>
<feature type="repeat" description="PPR" evidence="3">
    <location>
        <begin position="335"/>
        <end position="369"/>
    </location>
</feature>
<feature type="repeat" description="PPR" evidence="3">
    <location>
        <begin position="180"/>
        <end position="214"/>
    </location>
</feature>
<feature type="repeat" description="PPR" evidence="3">
    <location>
        <begin position="273"/>
        <end position="307"/>
    </location>
</feature>
<proteinExistence type="inferred from homology"/>
<feature type="repeat" description="PPR" evidence="3">
    <location>
        <begin position="108"/>
        <end position="138"/>
    </location>
</feature>
<dbReference type="FunFam" id="1.25.40.10:FF:000682">
    <property type="entry name" value="Pentatricopeptide repeat-containing protein At3g16610"/>
    <property type="match status" value="1"/>
</dbReference>
<name>A0A5N6MZG4_9ASTR</name>
<feature type="repeat" description="PPR" evidence="3">
    <location>
        <begin position="436"/>
        <end position="470"/>
    </location>
</feature>
<feature type="repeat" description="PPR" evidence="3">
    <location>
        <begin position="471"/>
        <end position="505"/>
    </location>
</feature>
<evidence type="ECO:0000313" key="5">
    <source>
        <dbReference type="Proteomes" id="UP000326396"/>
    </source>
</evidence>
<dbReference type="GO" id="GO:0048731">
    <property type="term" value="P:system development"/>
    <property type="evidence" value="ECO:0007669"/>
    <property type="project" value="UniProtKB-ARBA"/>
</dbReference>
<evidence type="ECO:0000313" key="4">
    <source>
        <dbReference type="EMBL" id="KAD4179430.1"/>
    </source>
</evidence>
<dbReference type="GO" id="GO:0009451">
    <property type="term" value="P:RNA modification"/>
    <property type="evidence" value="ECO:0007669"/>
    <property type="project" value="InterPro"/>
</dbReference>
<evidence type="ECO:0000256" key="1">
    <source>
        <dbReference type="ARBA" id="ARBA00022737"/>
    </source>
</evidence>
<dbReference type="Pfam" id="PF01535">
    <property type="entry name" value="PPR"/>
    <property type="match status" value="8"/>
</dbReference>
<dbReference type="PROSITE" id="PS51375">
    <property type="entry name" value="PPR"/>
    <property type="match status" value="8"/>
</dbReference>
<reference evidence="4 5" key="1">
    <citation type="submission" date="2019-05" db="EMBL/GenBank/DDBJ databases">
        <title>Mikania micrantha, genome provides insights into the molecular mechanism of rapid growth.</title>
        <authorList>
            <person name="Liu B."/>
        </authorList>
    </citation>
    <scope>NUCLEOTIDE SEQUENCE [LARGE SCALE GENOMIC DNA]</scope>
    <source>
        <strain evidence="4">NLD-2019</strain>
        <tissue evidence="4">Leaf</tissue>
    </source>
</reference>
<dbReference type="EMBL" id="SZYD01000014">
    <property type="protein sequence ID" value="KAD4179430.1"/>
    <property type="molecule type" value="Genomic_DNA"/>
</dbReference>
<dbReference type="NCBIfam" id="TIGR00756">
    <property type="entry name" value="PPR"/>
    <property type="match status" value="10"/>
</dbReference>
<protein>
    <recommendedName>
        <fullName evidence="6">Pentatricopeptide repeat-containing protein</fullName>
    </recommendedName>
</protein>
<comment type="similarity">
    <text evidence="2">Belongs to the PPR family. PCMP-E subfamily.</text>
</comment>
<dbReference type="Pfam" id="PF12854">
    <property type="entry name" value="PPR_1"/>
    <property type="match status" value="1"/>
</dbReference>
<dbReference type="OrthoDB" id="185373at2759"/>
<dbReference type="InterPro" id="IPR011990">
    <property type="entry name" value="TPR-like_helical_dom_sf"/>
</dbReference>
<dbReference type="Pfam" id="PF13041">
    <property type="entry name" value="PPR_2"/>
    <property type="match status" value="3"/>
</dbReference>
<gene>
    <name evidence="4" type="ORF">E3N88_28021</name>
</gene>
<dbReference type="Gene3D" id="1.25.40.10">
    <property type="entry name" value="Tetratricopeptide repeat domain"/>
    <property type="match status" value="5"/>
</dbReference>
<keyword evidence="1" id="KW-0677">Repeat</keyword>
<feature type="repeat" description="PPR" evidence="3">
    <location>
        <begin position="46"/>
        <end position="80"/>
    </location>
</feature>
<organism evidence="4 5">
    <name type="scientific">Mikania micrantha</name>
    <name type="common">bitter vine</name>
    <dbReference type="NCBI Taxonomy" id="192012"/>
    <lineage>
        <taxon>Eukaryota</taxon>
        <taxon>Viridiplantae</taxon>
        <taxon>Streptophyta</taxon>
        <taxon>Embryophyta</taxon>
        <taxon>Tracheophyta</taxon>
        <taxon>Spermatophyta</taxon>
        <taxon>Magnoliopsida</taxon>
        <taxon>eudicotyledons</taxon>
        <taxon>Gunneridae</taxon>
        <taxon>Pentapetalae</taxon>
        <taxon>asterids</taxon>
        <taxon>campanulids</taxon>
        <taxon>Asterales</taxon>
        <taxon>Asteraceae</taxon>
        <taxon>Asteroideae</taxon>
        <taxon>Heliantheae alliance</taxon>
        <taxon>Eupatorieae</taxon>
        <taxon>Mikania</taxon>
    </lineage>
</organism>
<comment type="caution">
    <text evidence="4">The sequence shown here is derived from an EMBL/GenBank/DDBJ whole genome shotgun (WGS) entry which is preliminary data.</text>
</comment>
<dbReference type="Pfam" id="PF20431">
    <property type="entry name" value="E_motif"/>
    <property type="match status" value="1"/>
</dbReference>
<dbReference type="PANTHER" id="PTHR47926">
    <property type="entry name" value="PENTATRICOPEPTIDE REPEAT-CONTAINING PROTEIN"/>
    <property type="match status" value="1"/>
</dbReference>
<dbReference type="SUPFAM" id="SSF48452">
    <property type="entry name" value="TPR-like"/>
    <property type="match status" value="1"/>
</dbReference>
<dbReference type="InterPro" id="IPR046960">
    <property type="entry name" value="PPR_At4g14850-like_plant"/>
</dbReference>
<dbReference type="GO" id="GO:0003723">
    <property type="term" value="F:RNA binding"/>
    <property type="evidence" value="ECO:0007669"/>
    <property type="project" value="InterPro"/>
</dbReference>